<evidence type="ECO:0000259" key="1">
    <source>
        <dbReference type="PROSITE" id="PS51186"/>
    </source>
</evidence>
<dbReference type="Proteomes" id="UP000014400">
    <property type="component" value="Unassembled WGS sequence"/>
</dbReference>
<dbReference type="AlphaFoldDB" id="S3BDK8"/>
<proteinExistence type="predicted"/>
<dbReference type="EMBL" id="ATCF01000016">
    <property type="protein sequence ID" value="EPD99383.1"/>
    <property type="molecule type" value="Genomic_DNA"/>
</dbReference>
<gene>
    <name evidence="2" type="ORF">HMPREF1476_01062</name>
</gene>
<dbReference type="PATRIC" id="fig|1203554.3.peg.1085"/>
<dbReference type="STRING" id="1203554.HMPREF1476_01062"/>
<dbReference type="Gene3D" id="3.40.630.30">
    <property type="match status" value="1"/>
</dbReference>
<dbReference type="PROSITE" id="PS51186">
    <property type="entry name" value="GNAT"/>
    <property type="match status" value="1"/>
</dbReference>
<dbReference type="InterPro" id="IPR000182">
    <property type="entry name" value="GNAT_dom"/>
</dbReference>
<dbReference type="RefSeq" id="WP_005431326.1">
    <property type="nucleotide sequence ID" value="NZ_KE150480.1"/>
</dbReference>
<organism evidence="2 3">
    <name type="scientific">Sutterella wadsworthensis HGA0223</name>
    <dbReference type="NCBI Taxonomy" id="1203554"/>
    <lineage>
        <taxon>Bacteria</taxon>
        <taxon>Pseudomonadati</taxon>
        <taxon>Pseudomonadota</taxon>
        <taxon>Betaproteobacteria</taxon>
        <taxon>Burkholderiales</taxon>
        <taxon>Sutterellaceae</taxon>
        <taxon>Sutterella</taxon>
    </lineage>
</organism>
<comment type="caution">
    <text evidence="2">The sequence shown here is derived from an EMBL/GenBank/DDBJ whole genome shotgun (WGS) entry which is preliminary data.</text>
</comment>
<dbReference type="GO" id="GO:0016747">
    <property type="term" value="F:acyltransferase activity, transferring groups other than amino-acyl groups"/>
    <property type="evidence" value="ECO:0007669"/>
    <property type="project" value="InterPro"/>
</dbReference>
<evidence type="ECO:0000313" key="3">
    <source>
        <dbReference type="Proteomes" id="UP000014400"/>
    </source>
</evidence>
<accession>S3BDK8</accession>
<dbReference type="CDD" id="cd04301">
    <property type="entry name" value="NAT_SF"/>
    <property type="match status" value="1"/>
</dbReference>
<sequence>MTFVSVPTYLEKTTHSTPADPQIRSANAPDARHGDALADAGIVVRPLAAADFQAVMDAYYQQWGMEDDGDPVVSGWWTAALFEKASFGCLAWKGDELFGAAVGHARSMKKLELGSSWKSSVVWAQEAVDKLGGEAMALLDEISICNRRLAQRAQADGRRFAAELDFLWVSPKARGMGLSKRLLTEVHAVMRAHGAQEYALFTDNYCDYSFYQRKPWEKIGEMIWPSPKWAGSSRSFMFARRIA</sequence>
<dbReference type="GeneID" id="64061123"/>
<dbReference type="InterPro" id="IPR016181">
    <property type="entry name" value="Acyl_CoA_acyltransferase"/>
</dbReference>
<dbReference type="HOGENOM" id="CLU_1142134_0_0_4"/>
<name>S3BDK8_9BURK</name>
<keyword evidence="3" id="KW-1185">Reference proteome</keyword>
<dbReference type="Pfam" id="PF00583">
    <property type="entry name" value="Acetyltransf_1"/>
    <property type="match status" value="1"/>
</dbReference>
<protein>
    <recommendedName>
        <fullName evidence="1">N-acetyltransferase domain-containing protein</fullName>
    </recommendedName>
</protein>
<evidence type="ECO:0000313" key="2">
    <source>
        <dbReference type="EMBL" id="EPD99383.1"/>
    </source>
</evidence>
<feature type="domain" description="N-acetyltransferase" evidence="1">
    <location>
        <begin position="42"/>
        <end position="243"/>
    </location>
</feature>
<dbReference type="eggNOG" id="ENOG5030YG4">
    <property type="taxonomic scope" value="Bacteria"/>
</dbReference>
<reference evidence="2 3" key="1">
    <citation type="submission" date="2013-04" db="EMBL/GenBank/DDBJ databases">
        <title>The Genome Sequence of Sutterella wadsworthensis HGA0223.</title>
        <authorList>
            <consortium name="The Broad Institute Genomics Platform"/>
            <person name="Earl A."/>
            <person name="Ward D."/>
            <person name="Feldgarden M."/>
            <person name="Gevers D."/>
            <person name="Schmidt T.M."/>
            <person name="Dover J."/>
            <person name="Dai D."/>
            <person name="Walker B."/>
            <person name="Young S."/>
            <person name="Zeng Q."/>
            <person name="Gargeya S."/>
            <person name="Fitzgerald M."/>
            <person name="Haas B."/>
            <person name="Abouelleil A."/>
            <person name="Allen A.W."/>
            <person name="Alvarado L."/>
            <person name="Arachchi H.M."/>
            <person name="Berlin A.M."/>
            <person name="Chapman S.B."/>
            <person name="Gainer-Dewar J."/>
            <person name="Goldberg J."/>
            <person name="Griggs A."/>
            <person name="Gujja S."/>
            <person name="Hansen M."/>
            <person name="Howarth C."/>
            <person name="Imamovic A."/>
            <person name="Ireland A."/>
            <person name="Larimer J."/>
            <person name="McCowan C."/>
            <person name="Murphy C."/>
            <person name="Pearson M."/>
            <person name="Poon T.W."/>
            <person name="Priest M."/>
            <person name="Roberts A."/>
            <person name="Saif S."/>
            <person name="Shea T."/>
            <person name="Sisk P."/>
            <person name="Sykes S."/>
            <person name="Wortman J."/>
            <person name="Nusbaum C."/>
            <person name="Birren B."/>
        </authorList>
    </citation>
    <scope>NUCLEOTIDE SEQUENCE [LARGE SCALE GENOMIC DNA]</scope>
    <source>
        <strain evidence="2 3">HGA0223</strain>
    </source>
</reference>
<dbReference type="SUPFAM" id="SSF55729">
    <property type="entry name" value="Acyl-CoA N-acyltransferases (Nat)"/>
    <property type="match status" value="1"/>
</dbReference>